<keyword evidence="3" id="KW-0813">Transport</keyword>
<dbReference type="GO" id="GO:0005524">
    <property type="term" value="F:ATP binding"/>
    <property type="evidence" value="ECO:0007669"/>
    <property type="project" value="UniProtKB-KW"/>
</dbReference>
<keyword evidence="8" id="KW-0472">Membrane</keyword>
<dbReference type="OrthoDB" id="501320at2"/>
<dbReference type="SUPFAM" id="SSF52540">
    <property type="entry name" value="P-loop containing nucleoside triphosphate hydrolases"/>
    <property type="match status" value="2"/>
</dbReference>
<feature type="domain" description="ABC transporter" evidence="9">
    <location>
        <begin position="251"/>
        <end position="466"/>
    </location>
</feature>
<evidence type="ECO:0000313" key="10">
    <source>
        <dbReference type="EMBL" id="KRL36971.1"/>
    </source>
</evidence>
<evidence type="ECO:0000256" key="2">
    <source>
        <dbReference type="ARBA" id="ARBA00005417"/>
    </source>
</evidence>
<dbReference type="PROSITE" id="PS50893">
    <property type="entry name" value="ABC_TRANSPORTER_2"/>
    <property type="match status" value="2"/>
</dbReference>
<name>A0A0R1Q6V8_9LACO</name>
<dbReference type="STRING" id="1423812.FD20_GL000781"/>
<keyword evidence="6 10" id="KW-0067">ATP-binding</keyword>
<dbReference type="EMBL" id="AZEG01000018">
    <property type="protein sequence ID" value="KRL36971.1"/>
    <property type="molecule type" value="Genomic_DNA"/>
</dbReference>
<protein>
    <submittedName>
        <fullName evidence="10">ABC transporter ATP-binding protein</fullName>
    </submittedName>
</protein>
<dbReference type="SMART" id="SM00382">
    <property type="entry name" value="AAA"/>
    <property type="match status" value="2"/>
</dbReference>
<dbReference type="CDD" id="cd03225">
    <property type="entry name" value="ABC_cobalt_CbiO_domain1"/>
    <property type="match status" value="2"/>
</dbReference>
<keyword evidence="5" id="KW-0547">Nucleotide-binding</keyword>
<dbReference type="InterPro" id="IPR003593">
    <property type="entry name" value="AAA+_ATPase"/>
</dbReference>
<dbReference type="GO" id="GO:0043190">
    <property type="term" value="C:ATP-binding cassette (ABC) transporter complex"/>
    <property type="evidence" value="ECO:0007669"/>
    <property type="project" value="TreeGrafter"/>
</dbReference>
<comment type="caution">
    <text evidence="10">The sequence shown here is derived from an EMBL/GenBank/DDBJ whole genome shotgun (WGS) entry which is preliminary data.</text>
</comment>
<sequence>MATLSISNLTFSYAKTGSTILNKVNIAPEPGSFNLLIGPSGSGKSTLFKLMAGLYPEYGGEITSGTVKLNGQEVSTLVPYERARHVAMLFQNPSRQFAMRTVKEQLIFALENLQFKTQTITELVTATLKQFGLESFKNRQLLTLSGGEQQRVALATVIAMGSDIILLDEPFANVDQNGRQTLLGDLKKMQLTQGKTIFISDHDLTGYLQLVDHLYEVDTVEKKINEINRERLNSVIQESPVHSSLGKTSLFGWHELSFKVGSRILLTPHSFELPQSQVGLLSGANGVGKSTLFAAFSHQINYQGKISYKNKGSERIRIKKWARIVGVVFQNSTDQFIKLTAQDEITLSRQNSLHPEYWTEQRISAAINHLHLSDVLDHICYQLSGGQQKKLQVLSMLIMSHPVLLLDEPLAGLDAVSLKNVMQLIKQTVIDLNLSSLIISHQRIGVTEFVDYELSLTDRTLILKGG</sequence>
<dbReference type="InterPro" id="IPR015856">
    <property type="entry name" value="ABC_transpr_CbiO/EcfA_su"/>
</dbReference>
<comment type="subcellular location">
    <subcellularLocation>
        <location evidence="1">Cell membrane</location>
        <topology evidence="1">Peripheral membrane protein</topology>
    </subcellularLocation>
</comment>
<dbReference type="GO" id="GO:0042626">
    <property type="term" value="F:ATPase-coupled transmembrane transporter activity"/>
    <property type="evidence" value="ECO:0007669"/>
    <property type="project" value="TreeGrafter"/>
</dbReference>
<dbReference type="InterPro" id="IPR027417">
    <property type="entry name" value="P-loop_NTPase"/>
</dbReference>
<keyword evidence="11" id="KW-1185">Reference proteome</keyword>
<proteinExistence type="inferred from homology"/>
<reference evidence="10 11" key="1">
    <citation type="journal article" date="2015" name="Genome Announc.">
        <title>Expanding the biotechnology potential of lactobacilli through comparative genomics of 213 strains and associated genera.</title>
        <authorList>
            <person name="Sun Z."/>
            <person name="Harris H.M."/>
            <person name="McCann A."/>
            <person name="Guo C."/>
            <person name="Argimon S."/>
            <person name="Zhang W."/>
            <person name="Yang X."/>
            <person name="Jeffery I.B."/>
            <person name="Cooney J.C."/>
            <person name="Kagawa T.F."/>
            <person name="Liu W."/>
            <person name="Song Y."/>
            <person name="Salvetti E."/>
            <person name="Wrobel A."/>
            <person name="Rasinkangas P."/>
            <person name="Parkhill J."/>
            <person name="Rea M.C."/>
            <person name="O'Sullivan O."/>
            <person name="Ritari J."/>
            <person name="Douillard F.P."/>
            <person name="Paul Ross R."/>
            <person name="Yang R."/>
            <person name="Briner A.E."/>
            <person name="Felis G.E."/>
            <person name="de Vos W.M."/>
            <person name="Barrangou R."/>
            <person name="Klaenhammer T.R."/>
            <person name="Caufield P.W."/>
            <person name="Cui Y."/>
            <person name="Zhang H."/>
            <person name="O'Toole P.W."/>
        </authorList>
    </citation>
    <scope>NUCLEOTIDE SEQUENCE [LARGE SCALE GENOMIC DNA]</scope>
    <source>
        <strain evidence="10 11">DSM 19971</strain>
    </source>
</reference>
<dbReference type="Proteomes" id="UP000051155">
    <property type="component" value="Unassembled WGS sequence"/>
</dbReference>
<comment type="similarity">
    <text evidence="2">Belongs to the ABC transporter superfamily.</text>
</comment>
<evidence type="ECO:0000256" key="8">
    <source>
        <dbReference type="ARBA" id="ARBA00023136"/>
    </source>
</evidence>
<dbReference type="InterPro" id="IPR050095">
    <property type="entry name" value="ECF_ABC_transporter_ATP-bd"/>
</dbReference>
<evidence type="ECO:0000256" key="1">
    <source>
        <dbReference type="ARBA" id="ARBA00004202"/>
    </source>
</evidence>
<dbReference type="PATRIC" id="fig|1423812.3.peg.845"/>
<evidence type="ECO:0000259" key="9">
    <source>
        <dbReference type="PROSITE" id="PS50893"/>
    </source>
</evidence>
<evidence type="ECO:0000256" key="3">
    <source>
        <dbReference type="ARBA" id="ARBA00022448"/>
    </source>
</evidence>
<dbReference type="AlphaFoldDB" id="A0A0R1Q6V8"/>
<dbReference type="InterPro" id="IPR017871">
    <property type="entry name" value="ABC_transporter-like_CS"/>
</dbReference>
<evidence type="ECO:0000256" key="6">
    <source>
        <dbReference type="ARBA" id="ARBA00022840"/>
    </source>
</evidence>
<dbReference type="Gene3D" id="3.40.50.300">
    <property type="entry name" value="P-loop containing nucleotide triphosphate hydrolases"/>
    <property type="match status" value="2"/>
</dbReference>
<dbReference type="PANTHER" id="PTHR43553">
    <property type="entry name" value="HEAVY METAL TRANSPORTER"/>
    <property type="match status" value="1"/>
</dbReference>
<evidence type="ECO:0000313" key="11">
    <source>
        <dbReference type="Proteomes" id="UP000051155"/>
    </source>
</evidence>
<organism evidence="10 11">
    <name type="scientific">Liquorilactobacillus uvarum DSM 19971</name>
    <dbReference type="NCBI Taxonomy" id="1423812"/>
    <lineage>
        <taxon>Bacteria</taxon>
        <taxon>Bacillati</taxon>
        <taxon>Bacillota</taxon>
        <taxon>Bacilli</taxon>
        <taxon>Lactobacillales</taxon>
        <taxon>Lactobacillaceae</taxon>
        <taxon>Liquorilactobacillus</taxon>
    </lineage>
</organism>
<keyword evidence="7" id="KW-1278">Translocase</keyword>
<evidence type="ECO:0000256" key="4">
    <source>
        <dbReference type="ARBA" id="ARBA00022475"/>
    </source>
</evidence>
<dbReference type="PROSITE" id="PS00211">
    <property type="entry name" value="ABC_TRANSPORTER_1"/>
    <property type="match status" value="2"/>
</dbReference>
<dbReference type="RefSeq" id="WP_057737799.1">
    <property type="nucleotide sequence ID" value="NZ_AZEG01000018.1"/>
</dbReference>
<dbReference type="GO" id="GO:0016887">
    <property type="term" value="F:ATP hydrolysis activity"/>
    <property type="evidence" value="ECO:0007669"/>
    <property type="project" value="InterPro"/>
</dbReference>
<keyword evidence="4" id="KW-1003">Cell membrane</keyword>
<feature type="domain" description="ABC transporter" evidence="9">
    <location>
        <begin position="4"/>
        <end position="244"/>
    </location>
</feature>
<evidence type="ECO:0000256" key="5">
    <source>
        <dbReference type="ARBA" id="ARBA00022741"/>
    </source>
</evidence>
<dbReference type="Pfam" id="PF00005">
    <property type="entry name" value="ABC_tran"/>
    <property type="match status" value="2"/>
</dbReference>
<accession>A0A0R1Q6V8</accession>
<dbReference type="PANTHER" id="PTHR43553:SF27">
    <property type="entry name" value="ENERGY-COUPLING FACTOR TRANSPORTER ATP-BINDING PROTEIN ECFA2"/>
    <property type="match status" value="1"/>
</dbReference>
<evidence type="ECO:0000256" key="7">
    <source>
        <dbReference type="ARBA" id="ARBA00022967"/>
    </source>
</evidence>
<dbReference type="InterPro" id="IPR003439">
    <property type="entry name" value="ABC_transporter-like_ATP-bd"/>
</dbReference>
<gene>
    <name evidence="10" type="ORF">FD20_GL000781</name>
</gene>